<gene>
    <name evidence="3" type="ORF">EJB05_01179</name>
</gene>
<keyword evidence="1" id="KW-0175">Coiled coil</keyword>
<dbReference type="EMBL" id="RWGY01000002">
    <property type="protein sequence ID" value="TVU49841.1"/>
    <property type="molecule type" value="Genomic_DNA"/>
</dbReference>
<evidence type="ECO:0000256" key="1">
    <source>
        <dbReference type="SAM" id="Coils"/>
    </source>
</evidence>
<dbReference type="Proteomes" id="UP000324897">
    <property type="component" value="Chromosome 6"/>
</dbReference>
<proteinExistence type="predicted"/>
<feature type="coiled-coil region" evidence="1">
    <location>
        <begin position="106"/>
        <end position="230"/>
    </location>
</feature>
<evidence type="ECO:0000256" key="2">
    <source>
        <dbReference type="SAM" id="MobiDB-lite"/>
    </source>
</evidence>
<evidence type="ECO:0000313" key="3">
    <source>
        <dbReference type="EMBL" id="TVU49841.1"/>
    </source>
</evidence>
<accession>A0A5J9WNY6</accession>
<name>A0A5J9WNY6_9POAL</name>
<reference evidence="3 4" key="1">
    <citation type="journal article" date="2019" name="Sci. Rep.">
        <title>A high-quality genome of Eragrostis curvula grass provides insights into Poaceae evolution and supports new strategies to enhance forage quality.</title>
        <authorList>
            <person name="Carballo J."/>
            <person name="Santos B.A.C.M."/>
            <person name="Zappacosta D."/>
            <person name="Garbus I."/>
            <person name="Selva J.P."/>
            <person name="Gallo C.A."/>
            <person name="Diaz A."/>
            <person name="Albertini E."/>
            <person name="Caccamo M."/>
            <person name="Echenique V."/>
        </authorList>
    </citation>
    <scope>NUCLEOTIDE SEQUENCE [LARGE SCALE GENOMIC DNA]</scope>
    <source>
        <strain evidence="4">cv. Victoria</strain>
        <tissue evidence="3">Leaf</tissue>
    </source>
</reference>
<comment type="caution">
    <text evidence="3">The sequence shown here is derived from an EMBL/GenBank/DDBJ whole genome shotgun (WGS) entry which is preliminary data.</text>
</comment>
<organism evidence="3 4">
    <name type="scientific">Eragrostis curvula</name>
    <name type="common">weeping love grass</name>
    <dbReference type="NCBI Taxonomy" id="38414"/>
    <lineage>
        <taxon>Eukaryota</taxon>
        <taxon>Viridiplantae</taxon>
        <taxon>Streptophyta</taxon>
        <taxon>Embryophyta</taxon>
        <taxon>Tracheophyta</taxon>
        <taxon>Spermatophyta</taxon>
        <taxon>Magnoliopsida</taxon>
        <taxon>Liliopsida</taxon>
        <taxon>Poales</taxon>
        <taxon>Poaceae</taxon>
        <taxon>PACMAD clade</taxon>
        <taxon>Chloridoideae</taxon>
        <taxon>Eragrostideae</taxon>
        <taxon>Eragrostidinae</taxon>
        <taxon>Eragrostis</taxon>
    </lineage>
</organism>
<dbReference type="Gramene" id="TVU49841">
    <property type="protein sequence ID" value="TVU49841"/>
    <property type="gene ID" value="EJB05_01179"/>
</dbReference>
<feature type="region of interest" description="Disordered" evidence="2">
    <location>
        <begin position="291"/>
        <end position="310"/>
    </location>
</feature>
<evidence type="ECO:0000313" key="4">
    <source>
        <dbReference type="Proteomes" id="UP000324897"/>
    </source>
</evidence>
<dbReference type="AlphaFoldDB" id="A0A5J9WNY6"/>
<sequence length="310" mass="33225">MSSASEASAELRPFRSTADPGNQVPLSVVFGTLFAGFSRISKTCTSQGKRSSGVKRPRVLAVGSEDVVATVVPSGAPSSGSSPGPDMFNKIIADVQATEAWILKTCKAYDSKVRDLQLENEQLRLKLSETAPGPALVEKDTKISELEAALAGAAQALTDLKTAYSSEVKTLQDANVTLTTSVEGLKNKSKVLEEKLEAKAKDLQLRQQQVSTLEADMGKLKLEKDEAIEEGYARCISGSAYTIALFQHHLPNLDLGLLDVGFRCDAAQRDALMEQSHDAADAFVTSLKLIPEGAPVEEETVEDEEPGEDQ</sequence>
<feature type="compositionally biased region" description="Acidic residues" evidence="2">
    <location>
        <begin position="295"/>
        <end position="310"/>
    </location>
</feature>
<keyword evidence="4" id="KW-1185">Reference proteome</keyword>
<protein>
    <submittedName>
        <fullName evidence="3">Uncharacterized protein</fullName>
    </submittedName>
</protein>
<feature type="non-terminal residue" evidence="3">
    <location>
        <position position="1"/>
    </location>
</feature>